<feature type="region of interest" description="Disordered" evidence="1">
    <location>
        <begin position="115"/>
        <end position="151"/>
    </location>
</feature>
<dbReference type="EMBL" id="JADBJN010000002">
    <property type="protein sequence ID" value="KAG5675503.1"/>
    <property type="molecule type" value="Genomic_DNA"/>
</dbReference>
<sequence>MRASTKRDITRGIPSHLLGAQPNGRQEVPLNDNEYNSSDTSVEDSKIQFQNNLRKFKAKCDNELEKLLEKCESRRKTTNDRKYFGSSSGIGGVSDLGTSSSSRLLMGDATARNLRRYDSANNNNNSSSNNINSNFTTKDDDENVSGRDGGT</sequence>
<dbReference type="AlphaFoldDB" id="A0A9J6C0B6"/>
<organism evidence="2 3">
    <name type="scientific">Polypedilum vanderplanki</name>
    <name type="common">Sleeping chironomid midge</name>
    <dbReference type="NCBI Taxonomy" id="319348"/>
    <lineage>
        <taxon>Eukaryota</taxon>
        <taxon>Metazoa</taxon>
        <taxon>Ecdysozoa</taxon>
        <taxon>Arthropoda</taxon>
        <taxon>Hexapoda</taxon>
        <taxon>Insecta</taxon>
        <taxon>Pterygota</taxon>
        <taxon>Neoptera</taxon>
        <taxon>Endopterygota</taxon>
        <taxon>Diptera</taxon>
        <taxon>Nematocera</taxon>
        <taxon>Chironomoidea</taxon>
        <taxon>Chironomidae</taxon>
        <taxon>Chironominae</taxon>
        <taxon>Polypedilum</taxon>
        <taxon>Polypedilum</taxon>
    </lineage>
</organism>
<name>A0A9J6C0B6_POLVA</name>
<gene>
    <name evidence="2" type="ORF">PVAND_005399</name>
</gene>
<feature type="compositionally biased region" description="Low complexity" evidence="1">
    <location>
        <begin position="121"/>
        <end position="134"/>
    </location>
</feature>
<protein>
    <submittedName>
        <fullName evidence="2">Uncharacterized protein</fullName>
    </submittedName>
</protein>
<evidence type="ECO:0000313" key="2">
    <source>
        <dbReference type="EMBL" id="KAG5675503.1"/>
    </source>
</evidence>
<keyword evidence="3" id="KW-1185">Reference proteome</keyword>
<comment type="caution">
    <text evidence="2">The sequence shown here is derived from an EMBL/GenBank/DDBJ whole genome shotgun (WGS) entry which is preliminary data.</text>
</comment>
<evidence type="ECO:0000256" key="1">
    <source>
        <dbReference type="SAM" id="MobiDB-lite"/>
    </source>
</evidence>
<reference evidence="2" key="1">
    <citation type="submission" date="2021-03" db="EMBL/GenBank/DDBJ databases">
        <title>Chromosome level genome of the anhydrobiotic midge Polypedilum vanderplanki.</title>
        <authorList>
            <person name="Yoshida Y."/>
            <person name="Kikawada T."/>
            <person name="Gusev O."/>
        </authorList>
    </citation>
    <scope>NUCLEOTIDE SEQUENCE</scope>
    <source>
        <strain evidence="2">NIAS01</strain>
        <tissue evidence="2">Whole body or cell culture</tissue>
    </source>
</reference>
<proteinExistence type="predicted"/>
<dbReference type="OrthoDB" id="523796at2759"/>
<feature type="compositionally biased region" description="Basic and acidic residues" evidence="1">
    <location>
        <begin position="1"/>
        <end position="10"/>
    </location>
</feature>
<accession>A0A9J6C0B6</accession>
<evidence type="ECO:0000313" key="3">
    <source>
        <dbReference type="Proteomes" id="UP001107558"/>
    </source>
</evidence>
<dbReference type="Proteomes" id="UP001107558">
    <property type="component" value="Chromosome 2"/>
</dbReference>
<feature type="region of interest" description="Disordered" evidence="1">
    <location>
        <begin position="75"/>
        <end position="101"/>
    </location>
</feature>
<feature type="region of interest" description="Disordered" evidence="1">
    <location>
        <begin position="1"/>
        <end position="43"/>
    </location>
</feature>